<dbReference type="FunFam" id="3.10.250.10:FF:000016">
    <property type="entry name" value="Scavenger receptor cysteine-rich protein type 12"/>
    <property type="match status" value="1"/>
</dbReference>
<comment type="subcellular location">
    <subcellularLocation>
        <location evidence="1">Membrane</location>
        <topology evidence="1">Single-pass membrane protein</topology>
    </subcellularLocation>
</comment>
<dbReference type="PROSITE" id="PS50287">
    <property type="entry name" value="SRCR_2"/>
    <property type="match status" value="3"/>
</dbReference>
<keyword evidence="4" id="KW-0677">Repeat</keyword>
<keyword evidence="5 10" id="KW-1133">Transmembrane helix</keyword>
<dbReference type="PANTHER" id="PTHR47653:SF1">
    <property type="entry name" value="DELETED IN MALIGNANT BRAIN TUMORS 1 PROTEIN"/>
    <property type="match status" value="1"/>
</dbReference>
<evidence type="ECO:0000256" key="6">
    <source>
        <dbReference type="ARBA" id="ARBA00023136"/>
    </source>
</evidence>
<dbReference type="Gene3D" id="3.10.100.10">
    <property type="entry name" value="Mannose-Binding Protein A, subunit A"/>
    <property type="match status" value="1"/>
</dbReference>
<evidence type="ECO:0000256" key="4">
    <source>
        <dbReference type="ARBA" id="ARBA00022737"/>
    </source>
</evidence>
<dbReference type="CDD" id="cd00037">
    <property type="entry name" value="CLECT"/>
    <property type="match status" value="1"/>
</dbReference>
<dbReference type="Gene3D" id="2.160.20.10">
    <property type="entry name" value="Single-stranded right-handed beta-helix, Pectin lyase-like"/>
    <property type="match status" value="1"/>
</dbReference>
<keyword evidence="3" id="KW-0732">Signal</keyword>
<evidence type="ECO:0000256" key="1">
    <source>
        <dbReference type="ARBA" id="ARBA00004167"/>
    </source>
</evidence>
<name>A0A8J5JV11_HOMAM</name>
<gene>
    <name evidence="12" type="primary">bark-L</name>
    <name evidence="12" type="ORF">Hamer_G005057</name>
</gene>
<feature type="disulfide bond" evidence="9">
    <location>
        <begin position="123"/>
        <end position="133"/>
    </location>
</feature>
<evidence type="ECO:0000256" key="8">
    <source>
        <dbReference type="ARBA" id="ARBA00023180"/>
    </source>
</evidence>
<evidence type="ECO:0000313" key="12">
    <source>
        <dbReference type="EMBL" id="KAG7164667.1"/>
    </source>
</evidence>
<evidence type="ECO:0000256" key="5">
    <source>
        <dbReference type="ARBA" id="ARBA00022989"/>
    </source>
</evidence>
<dbReference type="InterPro" id="IPR016187">
    <property type="entry name" value="CTDL_fold"/>
</dbReference>
<evidence type="ECO:0000313" key="13">
    <source>
        <dbReference type="Proteomes" id="UP000747542"/>
    </source>
</evidence>
<feature type="domain" description="SRCR" evidence="11">
    <location>
        <begin position="1743"/>
        <end position="1790"/>
    </location>
</feature>
<feature type="domain" description="SRCR" evidence="11">
    <location>
        <begin position="83"/>
        <end position="156"/>
    </location>
</feature>
<dbReference type="SUPFAM" id="SSF56436">
    <property type="entry name" value="C-type lectin-like"/>
    <property type="match status" value="1"/>
</dbReference>
<protein>
    <submittedName>
        <fullName evidence="12">Bark beetle-like</fullName>
    </submittedName>
</protein>
<dbReference type="InterPro" id="IPR016186">
    <property type="entry name" value="C-type_lectin-like/link_sf"/>
</dbReference>
<keyword evidence="2 10" id="KW-0812">Transmembrane</keyword>
<dbReference type="Pfam" id="PF00530">
    <property type="entry name" value="SRCR"/>
    <property type="match status" value="1"/>
</dbReference>
<dbReference type="Proteomes" id="UP000747542">
    <property type="component" value="Unassembled WGS sequence"/>
</dbReference>
<feature type="disulfide bond" evidence="9">
    <location>
        <begin position="991"/>
        <end position="1001"/>
    </location>
</feature>
<comment type="caution">
    <text evidence="9">Lacks conserved residue(s) required for the propagation of feature annotation.</text>
</comment>
<sequence length="2752" mass="309912">MRVYLSPSSSGYINEENHVYEQSAAQYTPAQTYTEIGRRSYTTTGQTTDVLQGQVALYMYQLPQEEEEEEEEVVTVLLSVVLWTAEDMTVGCRQMGYSGGKYWEWQDRANNDTSTILYEAPLCTGLEDDITKCAWHTHSMGGGVCDMHPDLGLDCEGYHALWRGTNHWRGILFHDAEFEGQLFQEKTLYQKVSKSVLSYVDLEYAGMGPKREVESAVMSRRVPPRISHVTINSNAFNGINITLPDTFVHLQDATIKANGGYGVYVNTSTGSVLIDESSVVMDNNADGVKYNFHHREPNRSASDTFQDFCAGASNPNQAYPIVTVATQDKYSFKDITCVKSFYIRKSDFVFTVHFSYMQTEEDGAGTVEVRDRDEGGDLLSKFELKNHTFPSSVVSRGNTIWIKFTAKSQKLSFIFMEVVASKYKMFDLSLHNSLVGGNIGHGVAVENLRSLVHIHQSNLTANIFGSGLNVKMGAGDVNVTHSTINKNIGDGVNITYEGGLQNVTWSNIADNTLRGVAVWFNESGLDTKIQHKTSVAYSIITGNLDVGLRIGNFCRDALVNISSNTFTEGHRAAIEIESCWLRDGGRRTVQIGQNLFQKNHRLAVKITPAVNMNLSIEYNEFQQNDRGTVMIYNEDKVELPSLPFVGHIVRNHFRDNTGWFVLRLTLSLRGLDQTLRVEKNTIKDNVVKELYINIQSRSRASGVICVGSSNIILYRNLIENPGSFYEISSHTTDQSTPINATYNWLGNKFERVIFDRIFDRRDRYNLALVVFHPFLLSSNNVETPVTEPGQMSEPNFFDPVDNHIIGGEVNGEVTLHDGVYTVTRDIYVHETGTLTIAFGTTLEFAEGMGMMVAGLLRTEGSGKRDVRFTLQGTTEEETFARAALYAEEEVVVLNGTEHANITTSVLVSNVTEGPVIPVKLVGGKNDLEGRLMVYVGGEWGTVCNHGWTQDAAAAACQQMGHVLNPEDWFLEPGHMPPEGQTARILLSNVQCDEFDTDITRCKSDASWELENSCSHAEDVGIRCYPCTWAGIRLGMTAHESHIKGVIIEKAGLLDYTTRSFKPALQIDFHHHVIQDIEVRDNSQDGVGVIYSNQYAIANPDARVFKGCSFSRNKRHGISVKQMGVNITDSELQGNDGSGIHFNPFLSRADQRELTGWLKLLHDRYRKIPDTPKDIQLTLNEPEYFITQTLRGADTKMTIHVSVRLTYRVVMVVLQTSHSNVIGIQVLNPITPESTEMIVIYDYQKIIESQDIARWDLRGDQVAFPTTSGSYAITIEYSSGPYALGDVIFVLTAIDRRDIAQAGDLRNFRAKWPMLYIDKTNIQQNDIGISTLHYNRYLTDDGDHLMRCANESMVVINSKIINNNNQAVYTLSPFRVMMDNDDIAEITFMFNGTTISGNGRGIDQYSWDVRESNNLFHWVLQETVMENNGGGGIVLTLPYVWQYTENFTHTIYINQSSFLNNVRFQFLVDGHFARINMTDSKFETNTCEQGLISLQGMEKEMFIYDNTITSNIGSYVVEFNTNSQSDILGVVQAHFEYNKVQRNRHALQLRSSPSRAYQPASYTIAVRGLQKINITHNQFGSNEMDYELLAGLFTSRIDNYLNVEANWWGSRDPKVIEERIFDFDDWNNFALADYLPYLIEDNLRAPVSSVGSSTTKEKTMDLEAIGGRLLHDLRLTKRSEPYVIKSDLTVMPGVTLVIEAGATLEFFPSVGMLVLGRLEAVGVKHNRITMRPVDTSTATHYRVGRHTKSSLESVRLYGFLDIFNGTTKQWVPICDNRFTERNAQVVCNQLGHNIVNVFHGRNKRTEMFPNALIRIRSFSIPNFEHMDVYQRIHNTNSPEHAHAHPLVHGNSHTTVLPSVMKWVNIEGAGILHNDKSPAILSFHETPKLRGVTIRNSAYDGLSIVSAKDGFDMLYNKFQNNLGVGVTLMGLTGETRETEESSFFPLTKLRLPYHMFGMVDICDSSKELRIEERIILYYKYDNRPVDCVKIFSSVFNVKNFGFRLLQFNLYDSTVHTDDPVVKDRIVLYDGDVYNYTTVKFAEIHMNSGNHMRFFKTEGTSLSVEVHATGASGDLGFVAEIVTLPISDLGINRNILHNFTYNEYYDNAEGAFFTATAGEVHPWMCLSYSRLENNGRQLYANFTTTRAAVYLDLQNMQDVYIKNNVVRNNTGGVYINAGSMGSATKLQANVTNNLFEDTLHWPALFIASKENSAYQHALIAYNDFSWSYSPYHDVITLAQVVSVFTHNYLHSNIGRHILDIYGFQKVRLPVYQTTSHNSFAKNMAMDPTYQGTIIAGSAGQQFVDNVFYNLDNAYELVAVNESVSDVWKTPIDARDNWWGFNTSVAVSGRIHDKTDDVTLLRVDYSQWKLNNYSLLQGCEPGYTRVGDACYLYIGGPVTHEEAKAFCKRDNASLPFLQKWYWEVQYWLLDQQPEYLWEYDMVWVQHLDVIRGCAAFVYRQVRSVDCNLNLPFICESDPDKTIDKFAWTSDPLAVAAITVTFGCLILVAACVSCWVCKSRNRRKERIMRRNSIRASIRSNRSALSTTSGGFSDIGRRRIIEEPQRAVPMKGGGSVGGASRMNGLHGSFDSISKSNFNSSVDEDPSFVVYEETTQSPPGYTSELDNRFSADPNLENACVTELLHPSFNMTFQNHGFRDNSSFNSRENGTFTAEARAQQWNGSNNNIPPSSCGQPTFSTYGHAPRLPSTNHQYVPLPRPPGDRPLPPIPIWKGSHVPSHSYSVNNPYMCTFGRPLSLHG</sequence>
<feature type="transmembrane region" description="Helical" evidence="10">
    <location>
        <begin position="2488"/>
        <end position="2512"/>
    </location>
</feature>
<keyword evidence="7 9" id="KW-1015">Disulfide bond</keyword>
<dbReference type="InterPro" id="IPR001190">
    <property type="entry name" value="SRCR"/>
</dbReference>
<dbReference type="PANTHER" id="PTHR47653">
    <property type="entry name" value="PROTEIN BARK BEETLE"/>
    <property type="match status" value="1"/>
</dbReference>
<dbReference type="SMART" id="SM00202">
    <property type="entry name" value="SR"/>
    <property type="match status" value="1"/>
</dbReference>
<keyword evidence="13" id="KW-1185">Reference proteome</keyword>
<reference evidence="12" key="1">
    <citation type="journal article" date="2021" name="Sci. Adv.">
        <title>The American lobster genome reveals insights on longevity, neural, and immune adaptations.</title>
        <authorList>
            <person name="Polinski J.M."/>
            <person name="Zimin A.V."/>
            <person name="Clark K.F."/>
            <person name="Kohn A.B."/>
            <person name="Sadowski N."/>
            <person name="Timp W."/>
            <person name="Ptitsyn A."/>
            <person name="Khanna P."/>
            <person name="Romanova D.Y."/>
            <person name="Williams P."/>
            <person name="Greenwood S.J."/>
            <person name="Moroz L.L."/>
            <person name="Walt D.R."/>
            <person name="Bodnar A.G."/>
        </authorList>
    </citation>
    <scope>NUCLEOTIDE SEQUENCE</scope>
    <source>
        <strain evidence="12">GMGI-L3</strain>
    </source>
</reference>
<evidence type="ECO:0000256" key="3">
    <source>
        <dbReference type="ARBA" id="ARBA00022729"/>
    </source>
</evidence>
<dbReference type="GO" id="GO:0045217">
    <property type="term" value="P:cell-cell junction maintenance"/>
    <property type="evidence" value="ECO:0007669"/>
    <property type="project" value="TreeGrafter"/>
</dbReference>
<evidence type="ECO:0000256" key="9">
    <source>
        <dbReference type="PROSITE-ProRule" id="PRU00196"/>
    </source>
</evidence>
<dbReference type="InterPro" id="IPR053243">
    <property type="entry name" value="SJ_maturation_regulator"/>
</dbReference>
<evidence type="ECO:0000256" key="10">
    <source>
        <dbReference type="SAM" id="Phobius"/>
    </source>
</evidence>
<keyword evidence="6 10" id="KW-0472">Membrane</keyword>
<proteinExistence type="predicted"/>
<dbReference type="EMBL" id="JAHLQT010024959">
    <property type="protein sequence ID" value="KAG7164667.1"/>
    <property type="molecule type" value="Genomic_DNA"/>
</dbReference>
<dbReference type="PRINTS" id="PR00258">
    <property type="entry name" value="SPERACTRCPTR"/>
</dbReference>
<dbReference type="GO" id="GO:0016020">
    <property type="term" value="C:membrane"/>
    <property type="evidence" value="ECO:0007669"/>
    <property type="project" value="UniProtKB-SubCell"/>
</dbReference>
<dbReference type="SMART" id="SM00710">
    <property type="entry name" value="PbH1"/>
    <property type="match status" value="17"/>
</dbReference>
<dbReference type="InterPro" id="IPR006626">
    <property type="entry name" value="PbH1"/>
</dbReference>
<dbReference type="SUPFAM" id="SSF56487">
    <property type="entry name" value="SRCR-like"/>
    <property type="match status" value="3"/>
</dbReference>
<keyword evidence="8" id="KW-0325">Glycoprotein</keyword>
<feature type="domain" description="SRCR" evidence="11">
    <location>
        <begin position="918"/>
        <end position="1024"/>
    </location>
</feature>
<dbReference type="Gene3D" id="3.10.250.10">
    <property type="entry name" value="SRCR-like domain"/>
    <property type="match status" value="3"/>
</dbReference>
<evidence type="ECO:0000256" key="2">
    <source>
        <dbReference type="ARBA" id="ARBA00022692"/>
    </source>
</evidence>
<evidence type="ECO:0000259" key="11">
    <source>
        <dbReference type="PROSITE" id="PS50287"/>
    </source>
</evidence>
<accession>A0A8J5JV11</accession>
<dbReference type="SUPFAM" id="SSF51126">
    <property type="entry name" value="Pectin lyase-like"/>
    <property type="match status" value="1"/>
</dbReference>
<dbReference type="InterPro" id="IPR011050">
    <property type="entry name" value="Pectin_lyase_fold/virulence"/>
</dbReference>
<evidence type="ECO:0000256" key="7">
    <source>
        <dbReference type="ARBA" id="ARBA00023157"/>
    </source>
</evidence>
<comment type="caution">
    <text evidence="12">The sequence shown here is derived from an EMBL/GenBank/DDBJ whole genome shotgun (WGS) entry which is preliminary data.</text>
</comment>
<dbReference type="InterPro" id="IPR012334">
    <property type="entry name" value="Pectin_lyas_fold"/>
</dbReference>
<dbReference type="InterPro" id="IPR036772">
    <property type="entry name" value="SRCR-like_dom_sf"/>
</dbReference>
<organism evidence="12 13">
    <name type="scientific">Homarus americanus</name>
    <name type="common">American lobster</name>
    <dbReference type="NCBI Taxonomy" id="6706"/>
    <lineage>
        <taxon>Eukaryota</taxon>
        <taxon>Metazoa</taxon>
        <taxon>Ecdysozoa</taxon>
        <taxon>Arthropoda</taxon>
        <taxon>Crustacea</taxon>
        <taxon>Multicrustacea</taxon>
        <taxon>Malacostraca</taxon>
        <taxon>Eumalacostraca</taxon>
        <taxon>Eucarida</taxon>
        <taxon>Decapoda</taxon>
        <taxon>Pleocyemata</taxon>
        <taxon>Astacidea</taxon>
        <taxon>Nephropoidea</taxon>
        <taxon>Nephropidae</taxon>
        <taxon>Homarus</taxon>
    </lineage>
</organism>